<dbReference type="Proteomes" id="UP000093740">
    <property type="component" value="Chromosome"/>
</dbReference>
<feature type="transmembrane region" description="Helical" evidence="1">
    <location>
        <begin position="106"/>
        <end position="136"/>
    </location>
</feature>
<dbReference type="KEGG" id="fia:NA23_08730"/>
<accession>A0AAI8CMK1</accession>
<proteinExistence type="predicted"/>
<dbReference type="InterPro" id="IPR003675">
    <property type="entry name" value="Rce1/LyrA-like_dom"/>
</dbReference>
<dbReference type="Pfam" id="PF02517">
    <property type="entry name" value="Rce1-like"/>
    <property type="match status" value="1"/>
</dbReference>
<organism evidence="3 4">
    <name type="scientific">Fervidobacterium islandicum</name>
    <dbReference type="NCBI Taxonomy" id="2423"/>
    <lineage>
        <taxon>Bacteria</taxon>
        <taxon>Thermotogati</taxon>
        <taxon>Thermotogota</taxon>
        <taxon>Thermotogae</taxon>
        <taxon>Thermotogales</taxon>
        <taxon>Fervidobacteriaceae</taxon>
        <taxon>Fervidobacterium</taxon>
    </lineage>
</organism>
<feature type="transmembrane region" description="Helical" evidence="1">
    <location>
        <begin position="381"/>
        <end position="402"/>
    </location>
</feature>
<feature type="transmembrane region" description="Helical" evidence="1">
    <location>
        <begin position="290"/>
        <end position="305"/>
    </location>
</feature>
<evidence type="ECO:0000313" key="3">
    <source>
        <dbReference type="EMBL" id="AMW33310.2"/>
    </source>
</evidence>
<keyword evidence="3" id="KW-0482">Metalloprotease</keyword>
<dbReference type="GO" id="GO:0080120">
    <property type="term" value="P:CAAX-box protein maturation"/>
    <property type="evidence" value="ECO:0007669"/>
    <property type="project" value="UniProtKB-ARBA"/>
</dbReference>
<feature type="transmembrane region" description="Helical" evidence="1">
    <location>
        <begin position="196"/>
        <end position="217"/>
    </location>
</feature>
<keyword evidence="1" id="KW-0812">Transmembrane</keyword>
<evidence type="ECO:0000259" key="2">
    <source>
        <dbReference type="Pfam" id="PF02517"/>
    </source>
</evidence>
<sequence>MESEMKQSKDSFLNRFLSHRGRIFEYVIFVTLFVIFFSLINGAQESFVPTYGGVFYMFVIAFFEELIFRKFLYGFLRKRKNSIIAAIFSSVIFSIAHTQYYSSPLLLFNIFILGLKYCVIFDYTNSVLFTSLMHFLENVFRQKIPKQFFPIISVSYSDSAVISFVSFFLVLYFYYKKNSTLPIQKEERKKLNFMDFLQWCYLQSQHFLIILSIPFLYGYDLKKEEIFIDPKYNNIQTYVSVLFVLTSVSIFIFYFSEKFKNFFSVFMAYTYTTFWYIFLNLFLNVKEGKNIINFSILYIFLYVHLRKQKIIHKLEYILIPSLSTVLIVIEIVLKMKLSVILLSVAILVAILVRENGLLYNFLAFTISSLISRFSGDEFQIFYAYFWVIYSSILVFIFSLKYLKLASNSSKVTVSQDAC</sequence>
<dbReference type="AlphaFoldDB" id="A0AAI8CMK1"/>
<dbReference type="GO" id="GO:0008237">
    <property type="term" value="F:metallopeptidase activity"/>
    <property type="evidence" value="ECO:0007669"/>
    <property type="project" value="UniProtKB-KW"/>
</dbReference>
<reference evidence="3 4" key="1">
    <citation type="journal article" date="2015" name="Stand. Genomic Sci.">
        <title>Genome sequence of a native-feather degrading extremely thermophilic Eubacterium, Fervidobacterium islandicum AW-1.</title>
        <authorList>
            <person name="Lee Y.J."/>
            <person name="Jeong H."/>
            <person name="Park G.S."/>
            <person name="Kwak Y."/>
            <person name="Lee S.J."/>
            <person name="Lee S.J."/>
            <person name="Park M.K."/>
            <person name="Kim J.Y."/>
            <person name="Kang H.K."/>
            <person name="Shin J.H."/>
            <person name="Lee D.W."/>
        </authorList>
    </citation>
    <scope>NUCLEOTIDE SEQUENCE [LARGE SCALE GENOMIC DNA]</scope>
    <source>
        <strain evidence="3 4">AW-1</strain>
    </source>
</reference>
<dbReference type="RefSeq" id="WP_249477048.1">
    <property type="nucleotide sequence ID" value="NZ_CP014334.2"/>
</dbReference>
<gene>
    <name evidence="3" type="ORF">NA23_08730</name>
</gene>
<feature type="transmembrane region" description="Helical" evidence="1">
    <location>
        <begin position="148"/>
        <end position="174"/>
    </location>
</feature>
<name>A0AAI8CMK1_FERIS</name>
<feature type="transmembrane region" description="Helical" evidence="1">
    <location>
        <begin position="83"/>
        <end position="100"/>
    </location>
</feature>
<protein>
    <submittedName>
        <fullName evidence="3">CPBP family intramembrane metalloprotease</fullName>
    </submittedName>
</protein>
<dbReference type="GO" id="GO:0004175">
    <property type="term" value="F:endopeptidase activity"/>
    <property type="evidence" value="ECO:0007669"/>
    <property type="project" value="UniProtKB-ARBA"/>
</dbReference>
<dbReference type="EMBL" id="CP014334">
    <property type="protein sequence ID" value="AMW33310.2"/>
    <property type="molecule type" value="Genomic_DNA"/>
</dbReference>
<keyword evidence="4" id="KW-1185">Reference proteome</keyword>
<feature type="transmembrane region" description="Helical" evidence="1">
    <location>
        <begin position="21"/>
        <end position="40"/>
    </location>
</feature>
<keyword evidence="3" id="KW-0378">Hydrolase</keyword>
<feature type="transmembrane region" description="Helical" evidence="1">
    <location>
        <begin position="238"/>
        <end position="256"/>
    </location>
</feature>
<keyword evidence="1" id="KW-1133">Transmembrane helix</keyword>
<evidence type="ECO:0000313" key="4">
    <source>
        <dbReference type="Proteomes" id="UP000093740"/>
    </source>
</evidence>
<feature type="transmembrane region" description="Helical" evidence="1">
    <location>
        <begin position="262"/>
        <end position="283"/>
    </location>
</feature>
<feature type="domain" description="CAAX prenyl protease 2/Lysostaphin resistance protein A-like" evidence="2">
    <location>
        <begin position="52"/>
        <end position="140"/>
    </location>
</feature>
<keyword evidence="1" id="KW-0472">Membrane</keyword>
<evidence type="ECO:0000256" key="1">
    <source>
        <dbReference type="SAM" id="Phobius"/>
    </source>
</evidence>
<keyword evidence="3" id="KW-0645">Protease</keyword>
<feature type="transmembrane region" description="Helical" evidence="1">
    <location>
        <begin position="46"/>
        <end position="63"/>
    </location>
</feature>